<dbReference type="Pfam" id="PF24883">
    <property type="entry name" value="NPHP3_N"/>
    <property type="match status" value="1"/>
</dbReference>
<dbReference type="EMBL" id="KZ613921">
    <property type="protein sequence ID" value="PMD49386.1"/>
    <property type="molecule type" value="Genomic_DNA"/>
</dbReference>
<dbReference type="PANTHER" id="PTHR46082">
    <property type="entry name" value="ATP/GTP-BINDING PROTEIN-RELATED"/>
    <property type="match status" value="1"/>
</dbReference>
<dbReference type="STRING" id="1095630.A0A2J6SF51"/>
<dbReference type="AlphaFoldDB" id="A0A2J6SF51"/>
<accession>A0A2J6SF51</accession>
<dbReference type="InterPro" id="IPR002110">
    <property type="entry name" value="Ankyrin_rpt"/>
</dbReference>
<proteinExistence type="predicted"/>
<dbReference type="InterPro" id="IPR035994">
    <property type="entry name" value="Nucleoside_phosphorylase_sf"/>
</dbReference>
<feature type="repeat" description="ANK" evidence="2">
    <location>
        <begin position="904"/>
        <end position="928"/>
    </location>
</feature>
<dbReference type="InterPro" id="IPR036770">
    <property type="entry name" value="Ankyrin_rpt-contain_sf"/>
</dbReference>
<dbReference type="SUPFAM" id="SSF48403">
    <property type="entry name" value="Ankyrin repeat"/>
    <property type="match status" value="1"/>
</dbReference>
<dbReference type="Pfam" id="PF22939">
    <property type="entry name" value="WHD_GPIID"/>
    <property type="match status" value="1"/>
</dbReference>
<dbReference type="Proteomes" id="UP000235371">
    <property type="component" value="Unassembled WGS sequence"/>
</dbReference>
<name>A0A2J6SF51_9HELO</name>
<dbReference type="Gene3D" id="3.40.50.300">
    <property type="entry name" value="P-loop containing nucleotide triphosphate hydrolases"/>
    <property type="match status" value="1"/>
</dbReference>
<dbReference type="PANTHER" id="PTHR46082:SF11">
    <property type="entry name" value="AAA+ ATPASE DOMAIN-CONTAINING PROTEIN-RELATED"/>
    <property type="match status" value="1"/>
</dbReference>
<evidence type="ECO:0000256" key="1">
    <source>
        <dbReference type="ARBA" id="ARBA00022737"/>
    </source>
</evidence>
<feature type="domain" description="GPI inositol-deacylase winged helix" evidence="3">
    <location>
        <begin position="673"/>
        <end position="752"/>
    </location>
</feature>
<evidence type="ECO:0000259" key="4">
    <source>
        <dbReference type="Pfam" id="PF24883"/>
    </source>
</evidence>
<reference evidence="5 6" key="1">
    <citation type="submission" date="2016-04" db="EMBL/GenBank/DDBJ databases">
        <title>A degradative enzymes factory behind the ericoid mycorrhizal symbiosis.</title>
        <authorList>
            <consortium name="DOE Joint Genome Institute"/>
            <person name="Martino E."/>
            <person name="Morin E."/>
            <person name="Grelet G."/>
            <person name="Kuo A."/>
            <person name="Kohler A."/>
            <person name="Daghino S."/>
            <person name="Barry K."/>
            <person name="Choi C."/>
            <person name="Cichocki N."/>
            <person name="Clum A."/>
            <person name="Copeland A."/>
            <person name="Hainaut M."/>
            <person name="Haridas S."/>
            <person name="Labutti K."/>
            <person name="Lindquist E."/>
            <person name="Lipzen A."/>
            <person name="Khouja H.-R."/>
            <person name="Murat C."/>
            <person name="Ohm R."/>
            <person name="Olson A."/>
            <person name="Spatafora J."/>
            <person name="Veneault-Fourrey C."/>
            <person name="Henrissat B."/>
            <person name="Grigoriev I."/>
            <person name="Martin F."/>
            <person name="Perotto S."/>
        </authorList>
    </citation>
    <scope>NUCLEOTIDE SEQUENCE [LARGE SCALE GENOMIC DNA]</scope>
    <source>
        <strain evidence="5 6">E</strain>
    </source>
</reference>
<dbReference type="OrthoDB" id="195446at2759"/>
<evidence type="ECO:0000259" key="3">
    <source>
        <dbReference type="Pfam" id="PF22939"/>
    </source>
</evidence>
<dbReference type="InterPro" id="IPR054471">
    <property type="entry name" value="GPIID_WHD"/>
</dbReference>
<dbReference type="SUPFAM" id="SSF52540">
    <property type="entry name" value="P-loop containing nucleoside triphosphate hydrolases"/>
    <property type="match status" value="1"/>
</dbReference>
<keyword evidence="6" id="KW-1185">Reference proteome</keyword>
<dbReference type="PROSITE" id="PS50297">
    <property type="entry name" value="ANK_REP_REGION"/>
    <property type="match status" value="1"/>
</dbReference>
<dbReference type="RefSeq" id="XP_024726290.1">
    <property type="nucleotide sequence ID" value="XM_024886207.1"/>
</dbReference>
<dbReference type="GO" id="GO:0003824">
    <property type="term" value="F:catalytic activity"/>
    <property type="evidence" value="ECO:0007669"/>
    <property type="project" value="InterPro"/>
</dbReference>
<dbReference type="Gene3D" id="1.25.40.20">
    <property type="entry name" value="Ankyrin repeat-containing domain"/>
    <property type="match status" value="1"/>
</dbReference>
<gene>
    <name evidence="5" type="ORF">K444DRAFT_657984</name>
</gene>
<dbReference type="Gene3D" id="3.40.50.1580">
    <property type="entry name" value="Nucleoside phosphorylase domain"/>
    <property type="match status" value="1"/>
</dbReference>
<evidence type="ECO:0000313" key="5">
    <source>
        <dbReference type="EMBL" id="PMD49386.1"/>
    </source>
</evidence>
<evidence type="ECO:0000313" key="6">
    <source>
        <dbReference type="Proteomes" id="UP000235371"/>
    </source>
</evidence>
<dbReference type="PROSITE" id="PS50088">
    <property type="entry name" value="ANK_REPEAT"/>
    <property type="match status" value="1"/>
</dbReference>
<dbReference type="GeneID" id="36594284"/>
<keyword evidence="2" id="KW-0040">ANK repeat</keyword>
<dbReference type="InParanoid" id="A0A2J6SF51"/>
<dbReference type="Pfam" id="PF12796">
    <property type="entry name" value="Ank_2"/>
    <property type="match status" value="1"/>
</dbReference>
<dbReference type="SUPFAM" id="SSF53167">
    <property type="entry name" value="Purine and uridine phosphorylases"/>
    <property type="match status" value="1"/>
</dbReference>
<dbReference type="InterPro" id="IPR027417">
    <property type="entry name" value="P-loop_NTPase"/>
</dbReference>
<dbReference type="GO" id="GO:0009116">
    <property type="term" value="P:nucleoside metabolic process"/>
    <property type="evidence" value="ECO:0007669"/>
    <property type="project" value="InterPro"/>
</dbReference>
<keyword evidence="1" id="KW-0677">Repeat</keyword>
<organism evidence="5 6">
    <name type="scientific">Hyaloscypha bicolor E</name>
    <dbReference type="NCBI Taxonomy" id="1095630"/>
    <lineage>
        <taxon>Eukaryota</taxon>
        <taxon>Fungi</taxon>
        <taxon>Dikarya</taxon>
        <taxon>Ascomycota</taxon>
        <taxon>Pezizomycotina</taxon>
        <taxon>Leotiomycetes</taxon>
        <taxon>Helotiales</taxon>
        <taxon>Hyaloscyphaceae</taxon>
        <taxon>Hyaloscypha</taxon>
        <taxon>Hyaloscypha bicolor</taxon>
    </lineage>
</organism>
<feature type="domain" description="Nephrocystin 3-like N-terminal" evidence="4">
    <location>
        <begin position="378"/>
        <end position="548"/>
    </location>
</feature>
<dbReference type="InterPro" id="IPR056884">
    <property type="entry name" value="NPHP3-like_N"/>
</dbReference>
<evidence type="ECO:0000256" key="2">
    <source>
        <dbReference type="PROSITE-ProRule" id="PRU00023"/>
    </source>
</evidence>
<feature type="non-terminal residue" evidence="5">
    <location>
        <position position="938"/>
    </location>
</feature>
<dbReference type="InterPro" id="IPR053137">
    <property type="entry name" value="NLR-like"/>
</dbReference>
<sequence length="938" mass="104606">MSNTGDNYGQYTVGWICAITTEYVAALQFLDKQHGQPEYLPPNDENDYTLGEIGKHHVVVAVLPEGCYGIASAAKVARDMMHSFPNLRIGLMVGIGGGVPNKKHDIRLGDIVVSTPRDGHGGVFQYAFGKSIQDQQFQPTGFLNEPPGTLLAAVGGLKAQYKSDGHGLDEAIKAILDKKPRLRKEFSRPHPSNDRLYKPTVAHSNDEAGASCADVCGNDPSRLQERREREEYEDNPAIFYGLIASADRVMKDALIRDRLTAEKDVLCFEMEAAGLMNHFPCLVIRGICDYADSHKNKEWQGYAAMAASAYARDLLYRIPANRLQNERRMGEILSELEKKVTVMSDFVRGREHDDILDWLSQTDYGPKHADVLRRWESGTGQWFLNSPEFLEWQKGDNKTLLCHGFPGAGKTTIAALVIECLRTTYPKPPTENGKQKDEKIGVAFMYCDSQMDNQPPQAVLATLVKQLVQQLASIPEIVKRFYEDNKSRASSSLSTSSFFVILQSVISSFARVFVVIDALDECQSRSEILDSMARVQSEVGVYLFATTRPEKNIHDEMKDLFRIHTLFEISASDHDVERYIDNHLSSLPLLRNKNQDLSSEATTNIIGKIKSKIIQAANGVFLLARFHLEELSDMYTPNEVVTALEELPIGKNALSETYGKTINRIRRQKGPRLVHLAERVLSLLTMAKRLLTMRELRDALAVKIGAPMLDPGDVITDDVMELIVSACAGLVTVNTAVGVVQLLHDTTREYLKTHMFCITPPQEPGHPEDPTAFNQDKNRSAVDRVHRGMALICVTYLSFDVFQSGPCKKDEFQQRLMSNPLYDYAACNWGFHAHALEASRSEETLGFLESQAKVEASSQALLAGESGNFPSQVTGLHLAAYFGLREALNCLLRRQHEVDPRDGKSRTPLSYAAELGHENVVERLLETGKVNPDLEDNS</sequence>
<protein>
    <submittedName>
        <fullName evidence="5">Purine and uridine phosphorylase</fullName>
    </submittedName>
</protein>
<dbReference type="SMART" id="SM00248">
    <property type="entry name" value="ANK"/>
    <property type="match status" value="2"/>
</dbReference>